<dbReference type="RefSeq" id="WP_107010763.1">
    <property type="nucleotide sequence ID" value="NZ_CP028136.1"/>
</dbReference>
<accession>A0A2R3Z153</accession>
<keyword evidence="1" id="KW-0676">Redox-active center</keyword>
<dbReference type="Pfam" id="PF00578">
    <property type="entry name" value="AhpC-TSA"/>
    <property type="match status" value="1"/>
</dbReference>
<dbReference type="InterPro" id="IPR050553">
    <property type="entry name" value="Thioredoxin_ResA/DsbE_sf"/>
</dbReference>
<evidence type="ECO:0000313" key="3">
    <source>
        <dbReference type="EMBL" id="AVR43978.1"/>
    </source>
</evidence>
<organism evidence="3 4">
    <name type="scientific">Christiangramia fulva</name>
    <dbReference type="NCBI Taxonomy" id="2126553"/>
    <lineage>
        <taxon>Bacteria</taxon>
        <taxon>Pseudomonadati</taxon>
        <taxon>Bacteroidota</taxon>
        <taxon>Flavobacteriia</taxon>
        <taxon>Flavobacteriales</taxon>
        <taxon>Flavobacteriaceae</taxon>
        <taxon>Christiangramia</taxon>
    </lineage>
</organism>
<dbReference type="GO" id="GO:0016491">
    <property type="term" value="F:oxidoreductase activity"/>
    <property type="evidence" value="ECO:0007669"/>
    <property type="project" value="InterPro"/>
</dbReference>
<dbReference type="KEGG" id="grs:C7S20_01130"/>
<dbReference type="PROSITE" id="PS00194">
    <property type="entry name" value="THIOREDOXIN_1"/>
    <property type="match status" value="1"/>
</dbReference>
<evidence type="ECO:0000313" key="4">
    <source>
        <dbReference type="Proteomes" id="UP000241507"/>
    </source>
</evidence>
<dbReference type="EMBL" id="CP028136">
    <property type="protein sequence ID" value="AVR43978.1"/>
    <property type="molecule type" value="Genomic_DNA"/>
</dbReference>
<proteinExistence type="predicted"/>
<dbReference type="GO" id="GO:0016209">
    <property type="term" value="F:antioxidant activity"/>
    <property type="evidence" value="ECO:0007669"/>
    <property type="project" value="InterPro"/>
</dbReference>
<reference evidence="4" key="1">
    <citation type="submission" date="2018-03" db="EMBL/GenBank/DDBJ databases">
        <title>Gramella fulva sp. nov., isolated from a dry surface of tidal flat.</title>
        <authorList>
            <person name="Hwang S.H."/>
            <person name="Hwang W.M."/>
            <person name="Kang K."/>
            <person name="Ahn T.-Y."/>
        </authorList>
    </citation>
    <scope>NUCLEOTIDE SEQUENCE [LARGE SCALE GENOMIC DNA]</scope>
    <source>
        <strain evidence="4">SH35</strain>
    </source>
</reference>
<feature type="domain" description="Thioredoxin" evidence="2">
    <location>
        <begin position="481"/>
        <end position="632"/>
    </location>
</feature>
<dbReference type="InterPro" id="IPR013766">
    <property type="entry name" value="Thioredoxin_domain"/>
</dbReference>
<dbReference type="AlphaFoldDB" id="A0A2R3Z153"/>
<keyword evidence="4" id="KW-1185">Reference proteome</keyword>
<dbReference type="PANTHER" id="PTHR42852">
    <property type="entry name" value="THIOL:DISULFIDE INTERCHANGE PROTEIN DSBE"/>
    <property type="match status" value="1"/>
</dbReference>
<dbReference type="PANTHER" id="PTHR42852:SF17">
    <property type="entry name" value="THIOREDOXIN-LIKE PROTEIN HI_1115"/>
    <property type="match status" value="1"/>
</dbReference>
<dbReference type="Proteomes" id="UP000241507">
    <property type="component" value="Chromosome"/>
</dbReference>
<dbReference type="InterPro" id="IPR036249">
    <property type="entry name" value="Thioredoxin-like_sf"/>
</dbReference>
<dbReference type="PROSITE" id="PS51352">
    <property type="entry name" value="THIOREDOXIN_2"/>
    <property type="match status" value="1"/>
</dbReference>
<gene>
    <name evidence="3" type="ORF">C7S20_01130</name>
</gene>
<dbReference type="Gene3D" id="3.40.30.10">
    <property type="entry name" value="Glutaredoxin"/>
    <property type="match status" value="1"/>
</dbReference>
<sequence length="642" mass="73086">MKRISQILFLAILVCLSSCQDEKEADEGRDIGALHISKAKPQPGDNLRISYNPSEEIEKAPGAVMNYIKDGAAFPLDIDLKDSAEIWLGKIKIPDSAQAVAFNFTTANHVDNNEKNGYVIPLYDENGEQIAGSGASMGTYYLRYGNEYGIEKEEDSSLAMIQQDFERYPDIVETYDLSYPNLMLENNREKGLDYVQQRIDYYSGKEKLSEQNYKALSNLYNLKKDKAKSDSIQNVAISKYPKGEIAKRKYMLDFYQAEGIEKREAILKEYNNKVGEEGSQKDFMLRNLASDYAEAGNYDKFMEYTQKIQSPSTRASLYNSVAWDMAEKGQNLDMAEQISQKSLDAVAEMKKEEKPDYYSENQFQNVITNSRSMYLDTYGFINFKQGDIEDALAAQEKAVNDYSSADVNTRYVQYLLEAEKYEKAQQKAEEFLRENRAADMMKDYFKIAYEKNKGSLEGYDEYLASIEKASKDKTMKELKREMLNEEAPAFSLTDLEGNEIALADLRGKTVVLDFWATWCGPCKASFPGMKMAVEKYQDNPDVKFFFVDTFENQPTRKEDVANFITGHNYPFHVLIDKTAGEESNTYTTANAYGITGIPTKVIIGPEGKINFKVIGYGGNNEQMVKEIDYMIELTQQDKKPQA</sequence>
<dbReference type="CDD" id="cd02966">
    <property type="entry name" value="TlpA_like_family"/>
    <property type="match status" value="1"/>
</dbReference>
<dbReference type="OrthoDB" id="634996at2"/>
<dbReference type="SUPFAM" id="SSF52833">
    <property type="entry name" value="Thioredoxin-like"/>
    <property type="match status" value="1"/>
</dbReference>
<name>A0A2R3Z153_9FLAO</name>
<evidence type="ECO:0000259" key="2">
    <source>
        <dbReference type="PROSITE" id="PS51352"/>
    </source>
</evidence>
<protein>
    <recommendedName>
        <fullName evidence="2">Thioredoxin domain-containing protein</fullName>
    </recommendedName>
</protein>
<evidence type="ECO:0000256" key="1">
    <source>
        <dbReference type="ARBA" id="ARBA00023284"/>
    </source>
</evidence>
<dbReference type="InterPro" id="IPR000866">
    <property type="entry name" value="AhpC/TSA"/>
</dbReference>
<dbReference type="InterPro" id="IPR017937">
    <property type="entry name" value="Thioredoxin_CS"/>
</dbReference>